<dbReference type="EMBL" id="SKCS01000305">
    <property type="protein sequence ID" value="TNN11277.1"/>
    <property type="molecule type" value="Genomic_DNA"/>
</dbReference>
<name>A0A4Z2D474_SCHJA</name>
<evidence type="ECO:0000256" key="1">
    <source>
        <dbReference type="ARBA" id="ARBA00004189"/>
    </source>
</evidence>
<dbReference type="STRING" id="6182.A0A4Z2D474"/>
<dbReference type="GO" id="GO:0005901">
    <property type="term" value="C:caveola"/>
    <property type="evidence" value="ECO:0007669"/>
    <property type="project" value="UniProtKB-SubCell"/>
</dbReference>
<comment type="caution">
    <text evidence="14">The sequence shown here is derived from an EMBL/GenBank/DDBJ whole genome shotgun (WGS) entry which is preliminary data.</text>
</comment>
<accession>A0A4Z2D474</accession>
<keyword evidence="4" id="KW-1003">Cell membrane</keyword>
<dbReference type="InterPro" id="IPR005429">
    <property type="entry name" value="LimpII"/>
</dbReference>
<dbReference type="OrthoDB" id="18585at2759"/>
<evidence type="ECO:0000256" key="8">
    <source>
        <dbReference type="ARBA" id="ARBA00023157"/>
    </source>
</evidence>
<dbReference type="Proteomes" id="UP000311919">
    <property type="component" value="Unassembled WGS sequence"/>
</dbReference>
<evidence type="ECO:0000313" key="14">
    <source>
        <dbReference type="EMBL" id="TNN11277.1"/>
    </source>
</evidence>
<comment type="similarity">
    <text evidence="3">Belongs to the CD36 family.</text>
</comment>
<dbReference type="PANTHER" id="PTHR11923">
    <property type="entry name" value="SCAVENGER RECEPTOR CLASS B TYPE-1 SR-B1"/>
    <property type="match status" value="1"/>
</dbReference>
<dbReference type="PANTHER" id="PTHR11923:SF110">
    <property type="entry name" value="SCAVENGER RECEPTOR CLASS B MEMBER 1"/>
    <property type="match status" value="1"/>
</dbReference>
<organism evidence="14 15">
    <name type="scientific">Schistosoma japonicum</name>
    <name type="common">Blood fluke</name>
    <dbReference type="NCBI Taxonomy" id="6182"/>
    <lineage>
        <taxon>Eukaryota</taxon>
        <taxon>Metazoa</taxon>
        <taxon>Spiralia</taxon>
        <taxon>Lophotrochozoa</taxon>
        <taxon>Platyhelminthes</taxon>
        <taxon>Trematoda</taxon>
        <taxon>Digenea</taxon>
        <taxon>Strigeidida</taxon>
        <taxon>Schistosomatoidea</taxon>
        <taxon>Schistosomatidae</taxon>
        <taxon>Schistosoma</taxon>
    </lineage>
</organism>
<evidence type="ECO:0000256" key="4">
    <source>
        <dbReference type="ARBA" id="ARBA00022475"/>
    </source>
</evidence>
<reference evidence="14 15" key="1">
    <citation type="submission" date="2019-03" db="EMBL/GenBank/DDBJ databases">
        <title>An improved genome assembly of the fluke Schistosoma japonicum.</title>
        <authorList>
            <person name="Hu W."/>
            <person name="Luo F."/>
            <person name="Yin M."/>
            <person name="Mo X."/>
            <person name="Sun C."/>
            <person name="Wu Q."/>
            <person name="Zhu B."/>
            <person name="Xiang M."/>
            <person name="Wang J."/>
            <person name="Wang Y."/>
            <person name="Zhang T."/>
            <person name="Xu B."/>
            <person name="Zheng H."/>
            <person name="Feng Z."/>
        </authorList>
    </citation>
    <scope>NUCLEOTIDE SEQUENCE [LARGE SCALE GENOMIC DNA]</scope>
    <source>
        <strain evidence="14">HuSjv2</strain>
        <tissue evidence="14">Worms</tissue>
    </source>
</reference>
<keyword evidence="15" id="KW-1185">Reference proteome</keyword>
<dbReference type="AlphaFoldDB" id="A0A4Z2D474"/>
<keyword evidence="7 13" id="KW-0472">Membrane</keyword>
<sequence length="506" mass="58404">MISRVWLSATVLFTVLICISLLSLCVLQPFLWFLINRQTRLTPGTKLYSEWLKPSVPVLTQFYFFNLTNPIEFQSGHKPHVQQLGPYTYREKRFKLNITHSNGTITYKEMKWYYFDQNLSNGMVNDSITSVNLVFISIALRINSMPWFLKRIIELIESRFHEYLFITKTVNELLWGYNDELLTYLSRHGFNMSTVTHIGLFINKNNTLSDYVTINDGLHNNKMIGQITRYHGNTTLSYWNSSTANMINGSDGTFFHSFLTKYDKPYVFASDICRSLQFYTESIDKLHNLPVLKLTPMLDTFKSPKYYEKNRGFCLNWPNCYEDGVLDMSSCQPGAPIVVSQPHFLNANKTYQDAVDGMYPTNEMNTVIYVEPNTGSIIKAQKKIQINILVKNDTTFKQLANISTTILPIVFINESVQLNDTLIEQLTNALIQQPFIVQTILVCIITLSIISLGSLISIHFYQNRQHTTYMHFIDSHQSNDVIPQNSLEVNTQQQTISNDLQENPIV</sequence>
<evidence type="ECO:0000256" key="5">
    <source>
        <dbReference type="ARBA" id="ARBA00022692"/>
    </source>
</evidence>
<dbReference type="EMBL" id="SKCS01000305">
    <property type="protein sequence ID" value="TNN11276.1"/>
    <property type="molecule type" value="Genomic_DNA"/>
</dbReference>
<comment type="subcellular location">
    <subcellularLocation>
        <location evidence="2">Cell membrane</location>
        <topology evidence="2">Multi-pass membrane protein</topology>
    </subcellularLocation>
    <subcellularLocation>
        <location evidence="1">Membrane</location>
        <location evidence="1">Caveola</location>
        <topology evidence="1">Multi-pass membrane protein</topology>
    </subcellularLocation>
</comment>
<keyword evidence="10" id="KW-0325">Glycoprotein</keyword>
<dbReference type="PRINTS" id="PR01609">
    <property type="entry name" value="CD36FAMILY"/>
</dbReference>
<keyword evidence="6 13" id="KW-1133">Transmembrane helix</keyword>
<dbReference type="GO" id="GO:0005764">
    <property type="term" value="C:lysosome"/>
    <property type="evidence" value="ECO:0007669"/>
    <property type="project" value="InterPro"/>
</dbReference>
<keyword evidence="8" id="KW-1015">Disulfide bond</keyword>
<dbReference type="GO" id="GO:0005044">
    <property type="term" value="F:scavenger receptor activity"/>
    <property type="evidence" value="ECO:0007669"/>
    <property type="project" value="InterPro"/>
</dbReference>
<evidence type="ECO:0000256" key="11">
    <source>
        <dbReference type="ARBA" id="ARBA00040821"/>
    </source>
</evidence>
<gene>
    <name evidence="14" type="ORF">EWB00_004745</name>
</gene>
<evidence type="ECO:0000256" key="3">
    <source>
        <dbReference type="ARBA" id="ARBA00010532"/>
    </source>
</evidence>
<evidence type="ECO:0000256" key="2">
    <source>
        <dbReference type="ARBA" id="ARBA00004651"/>
    </source>
</evidence>
<evidence type="ECO:0000313" key="15">
    <source>
        <dbReference type="Proteomes" id="UP000311919"/>
    </source>
</evidence>
<protein>
    <recommendedName>
        <fullName evidence="11">Scavenger receptor class B member 1</fullName>
    </recommendedName>
    <alternativeName>
        <fullName evidence="12">SR-BI</fullName>
    </alternativeName>
</protein>
<dbReference type="PRINTS" id="PR01611">
    <property type="entry name" value="LIMPII"/>
</dbReference>
<proteinExistence type="inferred from homology"/>
<evidence type="ECO:0000256" key="10">
    <source>
        <dbReference type="ARBA" id="ARBA00023180"/>
    </source>
</evidence>
<keyword evidence="5 13" id="KW-0812">Transmembrane</keyword>
<evidence type="ECO:0000256" key="13">
    <source>
        <dbReference type="SAM" id="Phobius"/>
    </source>
</evidence>
<evidence type="ECO:0000256" key="12">
    <source>
        <dbReference type="ARBA" id="ARBA00042244"/>
    </source>
</evidence>
<evidence type="ECO:0000256" key="7">
    <source>
        <dbReference type="ARBA" id="ARBA00023136"/>
    </source>
</evidence>
<keyword evidence="9" id="KW-0675">Receptor</keyword>
<evidence type="ECO:0000256" key="6">
    <source>
        <dbReference type="ARBA" id="ARBA00022989"/>
    </source>
</evidence>
<evidence type="ECO:0000256" key="9">
    <source>
        <dbReference type="ARBA" id="ARBA00023170"/>
    </source>
</evidence>
<dbReference type="InterPro" id="IPR002159">
    <property type="entry name" value="CD36_fam"/>
</dbReference>
<dbReference type="Pfam" id="PF01130">
    <property type="entry name" value="CD36"/>
    <property type="match status" value="1"/>
</dbReference>
<feature type="transmembrane region" description="Helical" evidence="13">
    <location>
        <begin position="435"/>
        <end position="461"/>
    </location>
</feature>
<dbReference type="EMBL" id="SKCS01000305">
    <property type="protein sequence ID" value="TNN11278.1"/>
    <property type="molecule type" value="Genomic_DNA"/>
</dbReference>